<evidence type="ECO:0000256" key="4">
    <source>
        <dbReference type="ARBA" id="ARBA00022605"/>
    </source>
</evidence>
<comment type="similarity">
    <text evidence="2 11">Belongs to the shikimate kinase family.</text>
</comment>
<dbReference type="AlphaFoldDB" id="A0A133XMX4"/>
<reference evidence="12 13" key="1">
    <citation type="submission" date="2015-12" db="EMBL/GenBank/DDBJ databases">
        <title>Nitrous oxide reduction kinetics distinguish bacteria harboring typical versus atypical NosZ.</title>
        <authorList>
            <person name="Yoon S."/>
            <person name="Nissen S."/>
            <person name="Park D."/>
            <person name="Sanford R.A."/>
            <person name="Loeffler F.E."/>
        </authorList>
    </citation>
    <scope>NUCLEOTIDE SEQUENCE [LARGE SCALE GENOMIC DNA]</scope>
    <source>
        <strain evidence="12 13">ATCC BAA-841</strain>
    </source>
</reference>
<dbReference type="GO" id="GO:0005829">
    <property type="term" value="C:cytosol"/>
    <property type="evidence" value="ECO:0007669"/>
    <property type="project" value="TreeGrafter"/>
</dbReference>
<evidence type="ECO:0000256" key="2">
    <source>
        <dbReference type="ARBA" id="ARBA00006997"/>
    </source>
</evidence>
<protein>
    <recommendedName>
        <fullName evidence="3 11">Shikimate kinase</fullName>
        <shortName evidence="11">SK</shortName>
        <ecNumber evidence="3 11">2.7.1.71</ecNumber>
    </recommendedName>
</protein>
<dbReference type="GO" id="GO:0004765">
    <property type="term" value="F:shikimate kinase activity"/>
    <property type="evidence" value="ECO:0007669"/>
    <property type="project" value="UniProtKB-UniRule"/>
</dbReference>
<keyword evidence="6 11" id="KW-0547">Nucleotide-binding</keyword>
<dbReference type="PANTHER" id="PTHR21087">
    <property type="entry name" value="SHIKIMATE KINASE"/>
    <property type="match status" value="1"/>
</dbReference>
<name>A0A133XMX4_9RHOO</name>
<evidence type="ECO:0000313" key="13">
    <source>
        <dbReference type="Proteomes" id="UP000070186"/>
    </source>
</evidence>
<dbReference type="RefSeq" id="WP_066880941.1">
    <property type="nucleotide sequence ID" value="NZ_LODL01000007.1"/>
</dbReference>
<comment type="cofactor">
    <cofactor evidence="11">
        <name>Mg(2+)</name>
        <dbReference type="ChEBI" id="CHEBI:18420"/>
    </cofactor>
    <text evidence="11">Binds 1 Mg(2+) ion per subunit.</text>
</comment>
<feature type="binding site" evidence="11">
    <location>
        <position position="120"/>
    </location>
    <ligand>
        <name>ATP</name>
        <dbReference type="ChEBI" id="CHEBI:30616"/>
    </ligand>
</feature>
<keyword evidence="13" id="KW-1185">Reference proteome</keyword>
<feature type="binding site" evidence="11">
    <location>
        <begin position="14"/>
        <end position="19"/>
    </location>
    <ligand>
        <name>ATP</name>
        <dbReference type="ChEBI" id="CHEBI:30616"/>
    </ligand>
</feature>
<comment type="catalytic activity">
    <reaction evidence="10 11">
        <text>shikimate + ATP = 3-phosphoshikimate + ADP + H(+)</text>
        <dbReference type="Rhea" id="RHEA:13121"/>
        <dbReference type="ChEBI" id="CHEBI:15378"/>
        <dbReference type="ChEBI" id="CHEBI:30616"/>
        <dbReference type="ChEBI" id="CHEBI:36208"/>
        <dbReference type="ChEBI" id="CHEBI:145989"/>
        <dbReference type="ChEBI" id="CHEBI:456216"/>
        <dbReference type="EC" id="2.7.1.71"/>
    </reaction>
</comment>
<keyword evidence="4 11" id="KW-0028">Amino-acid biosynthesis</keyword>
<comment type="caution">
    <text evidence="12">The sequence shown here is derived from an EMBL/GenBank/DDBJ whole genome shotgun (WGS) entry which is preliminary data.</text>
</comment>
<keyword evidence="11" id="KW-0460">Magnesium</keyword>
<evidence type="ECO:0000256" key="5">
    <source>
        <dbReference type="ARBA" id="ARBA00022679"/>
    </source>
</evidence>
<evidence type="ECO:0000313" key="12">
    <source>
        <dbReference type="EMBL" id="KXB32286.1"/>
    </source>
</evidence>
<sequence length="175" mass="19660">MDNRRNIYLVGLMGAGKTTVGRQLARRLGRVFFDSDHEIVARTGVAVPTIFEIEGEDGFRRREAQTIAELTELDGIVMATGGGAVLNAETRKRLHESGWVVYLNVPPALLFERTKHDKNRPLLQVENPLARLEELHASRDPLYREAAHLTVEGGHLVAAGIVQYLLREYSRLYKS</sequence>
<organism evidence="12 13">
    <name type="scientific">Dechloromonas denitrificans</name>
    <dbReference type="NCBI Taxonomy" id="281362"/>
    <lineage>
        <taxon>Bacteria</taxon>
        <taxon>Pseudomonadati</taxon>
        <taxon>Pseudomonadota</taxon>
        <taxon>Betaproteobacteria</taxon>
        <taxon>Rhodocyclales</taxon>
        <taxon>Azonexaceae</taxon>
        <taxon>Dechloromonas</taxon>
    </lineage>
</organism>
<dbReference type="STRING" id="281362.AT959_04185"/>
<evidence type="ECO:0000256" key="10">
    <source>
        <dbReference type="ARBA" id="ARBA00048567"/>
    </source>
</evidence>
<dbReference type="SUPFAM" id="SSF52540">
    <property type="entry name" value="P-loop containing nucleoside triphosphate hydrolases"/>
    <property type="match status" value="1"/>
</dbReference>
<evidence type="ECO:0000256" key="7">
    <source>
        <dbReference type="ARBA" id="ARBA00022777"/>
    </source>
</evidence>
<feature type="binding site" evidence="11">
    <location>
        <position position="139"/>
    </location>
    <ligand>
        <name>substrate</name>
    </ligand>
</feature>
<gene>
    <name evidence="11" type="primary">aroK</name>
    <name evidence="12" type="ORF">AT959_04185</name>
</gene>
<comment type="function">
    <text evidence="11">Catalyzes the specific phosphorylation of the 3-hydroxyl group of shikimic acid using ATP as a cosubstrate.</text>
</comment>
<comment type="pathway">
    <text evidence="1 11">Metabolic intermediate biosynthesis; chorismate biosynthesis; chorismate from D-erythrose 4-phosphate and phosphoenolpyruvate: step 5/7.</text>
</comment>
<dbReference type="Proteomes" id="UP000070186">
    <property type="component" value="Unassembled WGS sequence"/>
</dbReference>
<evidence type="ECO:0000256" key="9">
    <source>
        <dbReference type="ARBA" id="ARBA00023141"/>
    </source>
</evidence>
<dbReference type="Pfam" id="PF01202">
    <property type="entry name" value="SKI"/>
    <property type="match status" value="1"/>
</dbReference>
<dbReference type="GO" id="GO:0008652">
    <property type="term" value="P:amino acid biosynthetic process"/>
    <property type="evidence" value="ECO:0007669"/>
    <property type="project" value="UniProtKB-KW"/>
</dbReference>
<comment type="subunit">
    <text evidence="11">Monomer.</text>
</comment>
<dbReference type="EC" id="2.7.1.71" evidence="3 11"/>
<feature type="binding site" evidence="11">
    <location>
        <position position="82"/>
    </location>
    <ligand>
        <name>substrate</name>
    </ligand>
</feature>
<dbReference type="PROSITE" id="PS01128">
    <property type="entry name" value="SHIKIMATE_KINASE"/>
    <property type="match status" value="1"/>
</dbReference>
<feature type="binding site" evidence="11">
    <location>
        <position position="18"/>
    </location>
    <ligand>
        <name>Mg(2+)</name>
        <dbReference type="ChEBI" id="CHEBI:18420"/>
    </ligand>
</feature>
<dbReference type="UniPathway" id="UPA00053">
    <property type="reaction ID" value="UER00088"/>
</dbReference>
<dbReference type="EMBL" id="LODL01000007">
    <property type="protein sequence ID" value="KXB32286.1"/>
    <property type="molecule type" value="Genomic_DNA"/>
</dbReference>
<dbReference type="InterPro" id="IPR027417">
    <property type="entry name" value="P-loop_NTPase"/>
</dbReference>
<evidence type="ECO:0000256" key="6">
    <source>
        <dbReference type="ARBA" id="ARBA00022741"/>
    </source>
</evidence>
<evidence type="ECO:0000256" key="8">
    <source>
        <dbReference type="ARBA" id="ARBA00022840"/>
    </source>
</evidence>
<keyword evidence="11" id="KW-0963">Cytoplasm</keyword>
<dbReference type="InterPro" id="IPR023000">
    <property type="entry name" value="Shikimate_kinase_CS"/>
</dbReference>
<keyword evidence="7 11" id="KW-0418">Kinase</keyword>
<dbReference type="GO" id="GO:0000287">
    <property type="term" value="F:magnesium ion binding"/>
    <property type="evidence" value="ECO:0007669"/>
    <property type="project" value="UniProtKB-UniRule"/>
</dbReference>
<proteinExistence type="inferred from homology"/>
<evidence type="ECO:0000256" key="3">
    <source>
        <dbReference type="ARBA" id="ARBA00012154"/>
    </source>
</evidence>
<keyword evidence="5 11" id="KW-0808">Transferase</keyword>
<feature type="binding site" evidence="11">
    <location>
        <position position="36"/>
    </location>
    <ligand>
        <name>substrate</name>
    </ligand>
</feature>
<accession>A0A133XMX4</accession>
<dbReference type="PRINTS" id="PR01100">
    <property type="entry name" value="SHIKIMTKNASE"/>
</dbReference>
<dbReference type="HAMAP" id="MF_00109">
    <property type="entry name" value="Shikimate_kinase"/>
    <property type="match status" value="1"/>
</dbReference>
<dbReference type="GO" id="GO:0009073">
    <property type="term" value="P:aromatic amino acid family biosynthetic process"/>
    <property type="evidence" value="ECO:0007669"/>
    <property type="project" value="UniProtKB-KW"/>
</dbReference>
<dbReference type="Gene3D" id="3.40.50.300">
    <property type="entry name" value="P-loop containing nucleotide triphosphate hydrolases"/>
    <property type="match status" value="1"/>
</dbReference>
<comment type="caution">
    <text evidence="11">Lacks conserved residue(s) required for the propagation of feature annotation.</text>
</comment>
<evidence type="ECO:0000256" key="1">
    <source>
        <dbReference type="ARBA" id="ARBA00004842"/>
    </source>
</evidence>
<keyword evidence="8 11" id="KW-0067">ATP-binding</keyword>
<evidence type="ECO:0000256" key="11">
    <source>
        <dbReference type="HAMAP-Rule" id="MF_00109"/>
    </source>
</evidence>
<comment type="subcellular location">
    <subcellularLocation>
        <location evidence="11">Cytoplasm</location>
    </subcellularLocation>
</comment>
<feature type="binding site" evidence="11">
    <location>
        <position position="60"/>
    </location>
    <ligand>
        <name>substrate</name>
    </ligand>
</feature>
<dbReference type="InterPro" id="IPR000623">
    <property type="entry name" value="Shikimate_kinase/TSH1"/>
</dbReference>
<keyword evidence="11" id="KW-0479">Metal-binding</keyword>
<dbReference type="GO" id="GO:0005524">
    <property type="term" value="F:ATP binding"/>
    <property type="evidence" value="ECO:0007669"/>
    <property type="project" value="UniProtKB-UniRule"/>
</dbReference>
<dbReference type="GO" id="GO:0009423">
    <property type="term" value="P:chorismate biosynthetic process"/>
    <property type="evidence" value="ECO:0007669"/>
    <property type="project" value="UniProtKB-UniRule"/>
</dbReference>
<dbReference type="CDD" id="cd00464">
    <property type="entry name" value="SK"/>
    <property type="match status" value="1"/>
</dbReference>
<keyword evidence="9 11" id="KW-0057">Aromatic amino acid biosynthesis</keyword>
<dbReference type="InterPro" id="IPR031322">
    <property type="entry name" value="Shikimate/glucono_kinase"/>
</dbReference>
<dbReference type="PANTHER" id="PTHR21087:SF16">
    <property type="entry name" value="SHIKIMATE KINASE 1, CHLOROPLASTIC"/>
    <property type="match status" value="1"/>
</dbReference>